<evidence type="ECO:0000313" key="4">
    <source>
        <dbReference type="Proteomes" id="UP000029533"/>
    </source>
</evidence>
<keyword evidence="2" id="KW-0472">Membrane</keyword>
<evidence type="ECO:0000256" key="2">
    <source>
        <dbReference type="SAM" id="Phobius"/>
    </source>
</evidence>
<dbReference type="Proteomes" id="UP000029533">
    <property type="component" value="Unassembled WGS sequence"/>
</dbReference>
<dbReference type="AlphaFoldDB" id="A0AAW3FGV5"/>
<evidence type="ECO:0000313" key="3">
    <source>
        <dbReference type="EMBL" id="KGF29453.1"/>
    </source>
</evidence>
<keyword evidence="2" id="KW-1133">Transmembrane helix</keyword>
<protein>
    <submittedName>
        <fullName evidence="3">Uncharacterized protein</fullName>
    </submittedName>
</protein>
<feature type="region of interest" description="Disordered" evidence="1">
    <location>
        <begin position="89"/>
        <end position="110"/>
    </location>
</feature>
<dbReference type="EMBL" id="JRNJ01000030">
    <property type="protein sequence ID" value="KGF29453.1"/>
    <property type="molecule type" value="Genomic_DNA"/>
</dbReference>
<comment type="caution">
    <text evidence="3">The sequence shown here is derived from an EMBL/GenBank/DDBJ whole genome shotgun (WGS) entry which is preliminary data.</text>
</comment>
<sequence length="133" mass="14842">MEVEHQLHSTYGNKRPFTVPDNYFSDLSSQIMANIPVEEPVKTSVNTVKTKKSHFVLIRRVRPLAIAAAMIGIVMIAFWSFADYTSNQKSAADTPEKGVGESLSKATSSDSFDEAADYMMMDEDDMYAYVADQ</sequence>
<evidence type="ECO:0000256" key="1">
    <source>
        <dbReference type="SAM" id="MobiDB-lite"/>
    </source>
</evidence>
<keyword evidence="2" id="KW-0812">Transmembrane</keyword>
<name>A0AAW3FGV5_9BACT</name>
<proteinExistence type="predicted"/>
<reference evidence="3 4" key="1">
    <citation type="submission" date="2014-07" db="EMBL/GenBank/DDBJ databases">
        <authorList>
            <person name="McCorrison J."/>
            <person name="Sanka R."/>
            <person name="Torralba M."/>
            <person name="Gillis M."/>
            <person name="Haft D.H."/>
            <person name="Methe B."/>
            <person name="Sutton G."/>
            <person name="Nelson K.E."/>
        </authorList>
    </citation>
    <scope>NUCLEOTIDE SEQUENCE [LARGE SCALE GENOMIC DNA]</scope>
    <source>
        <strain evidence="3 4">DNF00424</strain>
    </source>
</reference>
<accession>A0AAW3FGV5</accession>
<organism evidence="3 4">
    <name type="scientific">Prevotella histicola JCM 15637 = DNF00424</name>
    <dbReference type="NCBI Taxonomy" id="1236504"/>
    <lineage>
        <taxon>Bacteria</taxon>
        <taxon>Pseudomonadati</taxon>
        <taxon>Bacteroidota</taxon>
        <taxon>Bacteroidia</taxon>
        <taxon>Bacteroidales</taxon>
        <taxon>Prevotellaceae</taxon>
        <taxon>Prevotella</taxon>
    </lineage>
</organism>
<gene>
    <name evidence="3" type="ORF">HMPREF2132_02250</name>
</gene>
<feature type="transmembrane region" description="Helical" evidence="2">
    <location>
        <begin position="61"/>
        <end position="82"/>
    </location>
</feature>
<dbReference type="RefSeq" id="WP_036868743.1">
    <property type="nucleotide sequence ID" value="NZ_JRNJ01000030.1"/>
</dbReference>